<dbReference type="OrthoDB" id="5687582at2"/>
<sequence>MYYFLIIVLISLAIMWYDISARRIPNIALGLLLVVGVCFLLSSKHAATITGGISLPIVVFVIGFGLSAMNVIGMGDIKLICIALLLSPASVQVDMLYFVTFIGGVWGIIWHYLLRHVKFIKLIDKVGEGVPYGIPVALTLCLFTFVS</sequence>
<name>A0A559T400_SERFO</name>
<dbReference type="GO" id="GO:0004190">
    <property type="term" value="F:aspartic-type endopeptidase activity"/>
    <property type="evidence" value="ECO:0007669"/>
    <property type="project" value="InterPro"/>
</dbReference>
<feature type="transmembrane region" description="Helical" evidence="1">
    <location>
        <begin position="23"/>
        <end position="41"/>
    </location>
</feature>
<reference evidence="3" key="2">
    <citation type="submission" date="2019-08" db="EMBL/GenBank/DDBJ databases">
        <title>Investigation of anaerobic lignin degradation for improved lignocellulosic biofuels.</title>
        <authorList>
            <person name="Deangelis K.PhD."/>
        </authorList>
    </citation>
    <scope>NUCLEOTIDE SEQUENCE [LARGE SCALE GENOMIC DNA]</scope>
    <source>
        <strain evidence="3">128R</strain>
    </source>
</reference>
<keyword evidence="1" id="KW-0472">Membrane</keyword>
<evidence type="ECO:0000313" key="3">
    <source>
        <dbReference type="EMBL" id="TVZ69333.1"/>
    </source>
</evidence>
<feature type="transmembrane region" description="Helical" evidence="1">
    <location>
        <begin position="95"/>
        <end position="114"/>
    </location>
</feature>
<dbReference type="Pfam" id="PF01478">
    <property type="entry name" value="Peptidase_A24"/>
    <property type="match status" value="1"/>
</dbReference>
<evidence type="ECO:0000256" key="1">
    <source>
        <dbReference type="SAM" id="Phobius"/>
    </source>
</evidence>
<dbReference type="GO" id="GO:0016020">
    <property type="term" value="C:membrane"/>
    <property type="evidence" value="ECO:0007669"/>
    <property type="project" value="InterPro"/>
</dbReference>
<dbReference type="EMBL" id="VISQ01000001">
    <property type="protein sequence ID" value="TVZ69333.1"/>
    <property type="molecule type" value="Genomic_DNA"/>
</dbReference>
<evidence type="ECO:0000259" key="2">
    <source>
        <dbReference type="Pfam" id="PF01478"/>
    </source>
</evidence>
<protein>
    <submittedName>
        <fullName evidence="3">Prepilin peptidase CpaA</fullName>
    </submittedName>
</protein>
<feature type="transmembrane region" description="Helical" evidence="1">
    <location>
        <begin position="126"/>
        <end position="146"/>
    </location>
</feature>
<dbReference type="AlphaFoldDB" id="A0A559T400"/>
<keyword evidence="1" id="KW-1133">Transmembrane helix</keyword>
<proteinExistence type="predicted"/>
<feature type="domain" description="Prepilin type IV endopeptidase peptidase" evidence="2">
    <location>
        <begin position="5"/>
        <end position="108"/>
    </location>
</feature>
<dbReference type="Gene3D" id="1.20.120.1220">
    <property type="match status" value="1"/>
</dbReference>
<accession>A0A559T400</accession>
<feature type="transmembrane region" description="Helical" evidence="1">
    <location>
        <begin position="53"/>
        <end position="75"/>
    </location>
</feature>
<organism evidence="3">
    <name type="scientific">Serratia fonticola</name>
    <dbReference type="NCBI Taxonomy" id="47917"/>
    <lineage>
        <taxon>Bacteria</taxon>
        <taxon>Pseudomonadati</taxon>
        <taxon>Pseudomonadota</taxon>
        <taxon>Gammaproteobacteria</taxon>
        <taxon>Enterobacterales</taxon>
        <taxon>Yersiniaceae</taxon>
        <taxon>Serratia</taxon>
    </lineage>
</organism>
<keyword evidence="1" id="KW-0812">Transmembrane</keyword>
<reference evidence="3" key="1">
    <citation type="submission" date="2019-06" db="EMBL/GenBank/DDBJ databases">
        <authorList>
            <person name="Deangelis K."/>
            <person name="Huntemann M."/>
            <person name="Clum A."/>
            <person name="Pillay M."/>
            <person name="Palaniappan K."/>
            <person name="Varghese N."/>
            <person name="Mikhailova N."/>
            <person name="Stamatis D."/>
            <person name="Reddy T."/>
            <person name="Daum C."/>
            <person name="Shapiro N."/>
            <person name="Ivanova N."/>
            <person name="Kyrpides N."/>
            <person name="Woyke T."/>
        </authorList>
    </citation>
    <scope>NUCLEOTIDE SEQUENCE [LARGE SCALE GENOMIC DNA]</scope>
    <source>
        <strain evidence="3">128R</strain>
    </source>
</reference>
<dbReference type="InterPro" id="IPR000045">
    <property type="entry name" value="Prepilin_IV_endopep_pep"/>
</dbReference>
<gene>
    <name evidence="3" type="ORF">FHU10_1837</name>
</gene>
<comment type="caution">
    <text evidence="3">The sequence shown here is derived from an EMBL/GenBank/DDBJ whole genome shotgun (WGS) entry which is preliminary data.</text>
</comment>